<dbReference type="EMBL" id="CAADFO010000077">
    <property type="protein sequence ID" value="VFK31122.1"/>
    <property type="molecule type" value="Genomic_DNA"/>
</dbReference>
<sequence length="162" mass="18105">MSKTVYIETSVISYLAARPSRDIIAAGHQQITHEWWIAERGGFSIYVSPLVLREASVGDPAAASARLRWLQGIPLVPITPEAEALSEHLIQRAVLPEKAGADALHIAIATYHRFDFLLTWNCKHIANAMNRPLIERVCRQFGFEPPILCTPEELTRGKSHVE</sequence>
<dbReference type="EMBL" id="CAADFQ010000076">
    <property type="protein sequence ID" value="VFK34575.1"/>
    <property type="molecule type" value="Genomic_DNA"/>
</dbReference>
<evidence type="ECO:0000313" key="1">
    <source>
        <dbReference type="EMBL" id="VFK31122.1"/>
    </source>
</evidence>
<protein>
    <submittedName>
        <fullName evidence="2">Predicted nucleic acid-binding protein, contains PIN domain</fullName>
    </submittedName>
</protein>
<proteinExistence type="predicted"/>
<dbReference type="CDD" id="cd18687">
    <property type="entry name" value="PIN_VapC-like"/>
    <property type="match status" value="1"/>
</dbReference>
<accession>A0A450XZ95</accession>
<gene>
    <name evidence="1" type="ORF">BECKMB1821G_GA0114241_107712</name>
    <name evidence="2" type="ORF">BECKMB1821I_GA0114274_107614</name>
</gene>
<dbReference type="InterPro" id="IPR029060">
    <property type="entry name" value="PIN-like_dom_sf"/>
</dbReference>
<dbReference type="AlphaFoldDB" id="A0A450XZ95"/>
<evidence type="ECO:0000313" key="2">
    <source>
        <dbReference type="EMBL" id="VFK34575.1"/>
    </source>
</evidence>
<dbReference type="SUPFAM" id="SSF88723">
    <property type="entry name" value="PIN domain-like"/>
    <property type="match status" value="1"/>
</dbReference>
<organism evidence="2">
    <name type="scientific">Candidatus Kentrum sp. MB</name>
    <dbReference type="NCBI Taxonomy" id="2138164"/>
    <lineage>
        <taxon>Bacteria</taxon>
        <taxon>Pseudomonadati</taxon>
        <taxon>Pseudomonadota</taxon>
        <taxon>Gammaproteobacteria</taxon>
        <taxon>Candidatus Kentrum</taxon>
    </lineage>
</organism>
<reference evidence="2" key="1">
    <citation type="submission" date="2019-02" db="EMBL/GenBank/DDBJ databases">
        <authorList>
            <person name="Gruber-Vodicka R. H."/>
            <person name="Seah K. B. B."/>
        </authorList>
    </citation>
    <scope>NUCLEOTIDE SEQUENCE</scope>
    <source>
        <strain evidence="1">BECK_BZ197</strain>
        <strain evidence="2">BECK_BZ199</strain>
    </source>
</reference>
<name>A0A450XZ95_9GAMM</name>